<dbReference type="GO" id="GO:0016491">
    <property type="term" value="F:oxidoreductase activity"/>
    <property type="evidence" value="ECO:0007669"/>
    <property type="project" value="UniProtKB-KW"/>
</dbReference>
<feature type="transmembrane region" description="Helical" evidence="5">
    <location>
        <begin position="12"/>
        <end position="39"/>
    </location>
</feature>
<evidence type="ECO:0000256" key="1">
    <source>
        <dbReference type="ARBA" id="ARBA00004370"/>
    </source>
</evidence>
<reference evidence="8" key="1">
    <citation type="journal article" date="2019" name="Int. J. Syst. Evol. Microbiol.">
        <title>The Global Catalogue of Microorganisms (GCM) 10K type strain sequencing project: providing services to taxonomists for standard genome sequencing and annotation.</title>
        <authorList>
            <consortium name="The Broad Institute Genomics Platform"/>
            <consortium name="The Broad Institute Genome Sequencing Center for Infectious Disease"/>
            <person name="Wu L."/>
            <person name="Ma J."/>
        </authorList>
    </citation>
    <scope>NUCLEOTIDE SEQUENCE [LARGE SCALE GENOMIC DNA]</scope>
    <source>
        <strain evidence="8">CGMCC 1.9106</strain>
    </source>
</reference>
<keyword evidence="3 5" id="KW-1133">Transmembrane helix</keyword>
<evidence type="ECO:0000256" key="3">
    <source>
        <dbReference type="ARBA" id="ARBA00022989"/>
    </source>
</evidence>
<dbReference type="EC" id="1.-.-.-" evidence="7"/>
<evidence type="ECO:0000313" key="8">
    <source>
        <dbReference type="Proteomes" id="UP001596392"/>
    </source>
</evidence>
<evidence type="ECO:0000256" key="5">
    <source>
        <dbReference type="SAM" id="Phobius"/>
    </source>
</evidence>
<feature type="transmembrane region" description="Helical" evidence="5">
    <location>
        <begin position="92"/>
        <end position="117"/>
    </location>
</feature>
<keyword evidence="4 5" id="KW-0472">Membrane</keyword>
<keyword evidence="7" id="KW-0560">Oxidoreductase</keyword>
<keyword evidence="8" id="KW-1185">Reference proteome</keyword>
<evidence type="ECO:0000259" key="6">
    <source>
        <dbReference type="Pfam" id="PF04116"/>
    </source>
</evidence>
<comment type="subcellular location">
    <subcellularLocation>
        <location evidence="1">Membrane</location>
    </subcellularLocation>
</comment>
<name>A0ABW2GSG6_9ACTN</name>
<dbReference type="Proteomes" id="UP001596392">
    <property type="component" value="Unassembled WGS sequence"/>
</dbReference>
<comment type="caution">
    <text evidence="7">The sequence shown here is derived from an EMBL/GenBank/DDBJ whole genome shotgun (WGS) entry which is preliminary data.</text>
</comment>
<accession>A0ABW2GSG6</accession>
<evidence type="ECO:0000256" key="4">
    <source>
        <dbReference type="ARBA" id="ARBA00023136"/>
    </source>
</evidence>
<keyword evidence="2 5" id="KW-0812">Transmembrane</keyword>
<dbReference type="PANTHER" id="PTHR11863">
    <property type="entry name" value="STEROL DESATURASE"/>
    <property type="match status" value="1"/>
</dbReference>
<feature type="transmembrane region" description="Helical" evidence="5">
    <location>
        <begin position="138"/>
        <end position="159"/>
    </location>
</feature>
<dbReference type="RefSeq" id="WP_376805234.1">
    <property type="nucleotide sequence ID" value="NZ_JBHTAC010000003.1"/>
</dbReference>
<dbReference type="InterPro" id="IPR006694">
    <property type="entry name" value="Fatty_acid_hydroxylase"/>
</dbReference>
<sequence>MHEVAAYLRDLPMWAAALLFIAENALILLAGVGLGTAVLRLSRAVRLMPDTGRAELLQLWLAAGAVVLNTAVTLAGWKLWTLGMIELDLDTTWWIAADLLVLLLIMDFASYVGHALAHLPLLYPLGHRLHHRFVDARPITLFALHPGEVIAFGALWLLVLAAGSFSVWALAGYTVVNLVFGVFGHLGVEPLPVRWRRSRFFAIVATPTMHTMHHVNPARNLGFYTTLWDRLFRTLDDDYDRRRTGLAASPRPASVTSRLS</sequence>
<gene>
    <name evidence="7" type="ORF">ACFQO7_04795</name>
</gene>
<proteinExistence type="predicted"/>
<evidence type="ECO:0000256" key="2">
    <source>
        <dbReference type="ARBA" id="ARBA00022692"/>
    </source>
</evidence>
<dbReference type="EMBL" id="JBHTAC010000003">
    <property type="protein sequence ID" value="MFC7241795.1"/>
    <property type="molecule type" value="Genomic_DNA"/>
</dbReference>
<dbReference type="InterPro" id="IPR050307">
    <property type="entry name" value="Sterol_Desaturase_Related"/>
</dbReference>
<organism evidence="7 8">
    <name type="scientific">Catellatospora aurea</name>
    <dbReference type="NCBI Taxonomy" id="1337874"/>
    <lineage>
        <taxon>Bacteria</taxon>
        <taxon>Bacillati</taxon>
        <taxon>Actinomycetota</taxon>
        <taxon>Actinomycetes</taxon>
        <taxon>Micromonosporales</taxon>
        <taxon>Micromonosporaceae</taxon>
        <taxon>Catellatospora</taxon>
    </lineage>
</organism>
<feature type="transmembrane region" description="Helical" evidence="5">
    <location>
        <begin position="59"/>
        <end position="80"/>
    </location>
</feature>
<protein>
    <submittedName>
        <fullName evidence="7">Sterol desaturase family protein</fullName>
        <ecNumber evidence="7">1.-.-.-</ecNumber>
    </submittedName>
</protein>
<dbReference type="Pfam" id="PF04116">
    <property type="entry name" value="FA_hydroxylase"/>
    <property type="match status" value="1"/>
</dbReference>
<feature type="domain" description="Fatty acid hydroxylase" evidence="6">
    <location>
        <begin position="100"/>
        <end position="234"/>
    </location>
</feature>
<evidence type="ECO:0000313" key="7">
    <source>
        <dbReference type="EMBL" id="MFC7241795.1"/>
    </source>
</evidence>
<feature type="transmembrane region" description="Helical" evidence="5">
    <location>
        <begin position="165"/>
        <end position="188"/>
    </location>
</feature>